<dbReference type="OrthoDB" id="2556569at2759"/>
<gene>
    <name evidence="2" type="ORF">UTRI_00890</name>
</gene>
<proteinExistence type="predicted"/>
<keyword evidence="3" id="KW-1185">Reference proteome</keyword>
<dbReference type="EMBL" id="OOIN01000002">
    <property type="protein sequence ID" value="SPO21413.1"/>
    <property type="molecule type" value="Genomic_DNA"/>
</dbReference>
<accession>A0A5C3DSM3</accession>
<name>A0A5C3DSM3_9BASI</name>
<dbReference type="Proteomes" id="UP000324022">
    <property type="component" value="Unassembled WGS sequence"/>
</dbReference>
<evidence type="ECO:0000256" key="1">
    <source>
        <dbReference type="SAM" id="SignalP"/>
    </source>
</evidence>
<protein>
    <submittedName>
        <fullName evidence="2">Related to conserved hypothetical Ustilaginaceae-specific protein</fullName>
    </submittedName>
</protein>
<feature type="chain" id="PRO_5022758882" evidence="1">
    <location>
        <begin position="26"/>
        <end position="161"/>
    </location>
</feature>
<feature type="signal peptide" evidence="1">
    <location>
        <begin position="1"/>
        <end position="25"/>
    </location>
</feature>
<reference evidence="2 3" key="1">
    <citation type="submission" date="2018-03" db="EMBL/GenBank/DDBJ databases">
        <authorList>
            <person name="Guldener U."/>
        </authorList>
    </citation>
    <scope>NUCLEOTIDE SEQUENCE [LARGE SCALE GENOMIC DNA]</scope>
    <source>
        <strain evidence="2 3">NBRC100155</strain>
    </source>
</reference>
<evidence type="ECO:0000313" key="3">
    <source>
        <dbReference type="Proteomes" id="UP000324022"/>
    </source>
</evidence>
<keyword evidence="1" id="KW-0732">Signal</keyword>
<evidence type="ECO:0000313" key="2">
    <source>
        <dbReference type="EMBL" id="SPO21413.1"/>
    </source>
</evidence>
<sequence>MQFKNSLFFTLVVVLLATVIPTSMARIEVSIRGGKDALPPKPRHPLFACVVKSTSCKKPSHFSTKGVAPRLVLTTCHEDGLFKNLYNRLSFAPGRGQFFNTFYVSCPQHDRLCYRASQKWTPAKMREILDADFKQNTNCHADVECYNLKDVDEQCFPKNES</sequence>
<organism evidence="2 3">
    <name type="scientific">Ustilago trichophora</name>
    <dbReference type="NCBI Taxonomy" id="86804"/>
    <lineage>
        <taxon>Eukaryota</taxon>
        <taxon>Fungi</taxon>
        <taxon>Dikarya</taxon>
        <taxon>Basidiomycota</taxon>
        <taxon>Ustilaginomycotina</taxon>
        <taxon>Ustilaginomycetes</taxon>
        <taxon>Ustilaginales</taxon>
        <taxon>Ustilaginaceae</taxon>
        <taxon>Ustilago</taxon>
    </lineage>
</organism>
<dbReference type="AlphaFoldDB" id="A0A5C3DSM3"/>